<feature type="region of interest" description="Disordered" evidence="1">
    <location>
        <begin position="1616"/>
        <end position="1677"/>
    </location>
</feature>
<proteinExistence type="predicted"/>
<keyword evidence="3" id="KW-1185">Reference proteome</keyword>
<evidence type="ECO:0000256" key="1">
    <source>
        <dbReference type="SAM" id="MobiDB-lite"/>
    </source>
</evidence>
<gene>
    <name evidence="2" type="ORF">BCIN_01g11000</name>
</gene>
<dbReference type="OrthoDB" id="4850289at2759"/>
<evidence type="ECO:0000313" key="3">
    <source>
        <dbReference type="Proteomes" id="UP000001798"/>
    </source>
</evidence>
<accession>A0A384J7K3</accession>
<feature type="region of interest" description="Disordered" evidence="1">
    <location>
        <begin position="1542"/>
        <end position="1604"/>
    </location>
</feature>
<dbReference type="VEuPathDB" id="FungiDB:Bcin01g11000"/>
<sequence>MATLSPRQSLGSIISALKDYFLPPPVEPVEVPVAPRNANPLSEQEVAQLRREHAKAIDKYFDEELDKKNYDEINNKSRSLQWMPDIRPEDRLWQQTRAYYAELLKSERISDILDDNYEEIQKILINPQAWSNEVQAVRDEQSREYYENIGPGGRFDGELDNLATKMAMVHFGLSVAPMTLNNIMVITPDWKDEEDDEEDPAPSPPRTQRIFYSEKPLEFLDSYIERSFGYQIIRRPRVSMRGGAGSIEELDLADSSDGDWGSTVIMRGGADRRDRVPRLRGLYLNLRGPSPRHRSRRTHLVQKEFLNSAHRLLGIPNDRDLHFDVDIYRQVDPRKIDKPLQISYSIASHEDFEKKWPSIEEVIGKVDHDQLSIIIEERFPGEDVPMFYEDLNRLAKEFPDDDKKTTQHPIYSYFGKKSTRPTYLGFKDTVTKLLNIDPRSDWSFLVDIHTEDRILPALHFNRTQYRNDFLSLREKYLIGATKKTSVFVRNISGYAPSQHNVVEPPQDSQIVRLYSQQENAESYWKVPLNLRPAVPYSLNHLQPSFVRAFLAIYGQDRPSRNPRLSTTQEGVSEHALNFGGMEVTPQTWEWVIERVIQQKNLPKPVAEPDDDPDAVPDVDLSCQLTITIPPHSDMRKKPEDTIYLHLIGDDFQRDVAFERNEYQHIYSFISERLRKVHRHSQNSRFPHGSLVAMWFSAIEREENLAPVIMEINEDLPDADKGEMIRNAFLGRVQTFSNIWFRPEYQVFTLHDIAEGERIWQWDTTDEQHNTSLENFRANMKEMYDDWDDALDSNFVLLQTKTNRSFAVDRRTTENYWRKYIFDWLTETEIFIGRRETRPFIQPDTIPWGYRHTRQIPPPPPVDLNPVPVAPVVEATQQPRINKTRLIAPVAEKAITPKWETWMTDQHRKDSLQRRSYIQDQSVIEPGLDPSPPTFGPSKELSLGVSLSTPTIYTQRLTPTDILSLVDENQKLRNGLLDRSHNCLICSVTMAGYEHAEIQRHYGQHLVQLQKEGQCPLCERESWSIMTMEQKKEHLETHQVETDTEMIRNFWNGIECPVCDAKLSGFTAEQVLRHMADHIPGIVEFCDKCGLRTAICTHAELVHHRYVCLDQPDRGPLDLAPLFCGDCGQNRTAENEGERGRHVINCTAKSRRVQDKKFCTKCGIDKSAWSNDEITTHDEHCTSPQGLSKAFCLRCGTRLLGASEAQLDDHRVYCSVRTKEPENLRQRVEELQARTATLNRIAAKNAATLSWITQRENELVESERALAERESMRPMGERRSYAEDTSSLGLCPWSRTGCQFYTIGKTRKEIFTHMATHSITDQHKNLSFTCPFPGCSKQIAVSGSDSDDNLLVVDHYRHRNYQGIADVHSVSGGRDPNELKDLLDHFQKANAMNARTRQRNITPLPEAGQGPGAGGFAGGLGGGGGRKFQYPDSNRLNTGYAYNHTWLHPDDELQPSIEADNVDYGENENLFRAGDYEPPSDVETDAGIGIKISQPTPIRRHRSFAAPVDSFDIPYSKYKPKSISQPPALPYTPSKRKAYAALPEEDLYPSSHRKTRQRTAIQSLSPEIEAEPVRRSSGQIRGRKAMHGVDLDENERVGRGVKPQDWKNLMKTYEAETSHIHQYESSDYDSPEQEARVNEEDSGENESSEQVASTTNSNSSPSPRPARRLTRASARLSR</sequence>
<organism evidence="2 3">
    <name type="scientific">Botryotinia fuckeliana (strain B05.10)</name>
    <name type="common">Noble rot fungus</name>
    <name type="synonym">Botrytis cinerea</name>
    <dbReference type="NCBI Taxonomy" id="332648"/>
    <lineage>
        <taxon>Eukaryota</taxon>
        <taxon>Fungi</taxon>
        <taxon>Dikarya</taxon>
        <taxon>Ascomycota</taxon>
        <taxon>Pezizomycotina</taxon>
        <taxon>Leotiomycetes</taxon>
        <taxon>Helotiales</taxon>
        <taxon>Sclerotiniaceae</taxon>
        <taxon>Botrytis</taxon>
    </lineage>
</organism>
<dbReference type="Proteomes" id="UP000001798">
    <property type="component" value="Chromosome 1"/>
</dbReference>
<evidence type="ECO:0000313" key="2">
    <source>
        <dbReference type="EMBL" id="ATZ46519.1"/>
    </source>
</evidence>
<feature type="compositionally biased region" description="Basic and acidic residues" evidence="1">
    <location>
        <begin position="1586"/>
        <end position="1604"/>
    </location>
</feature>
<dbReference type="EMBL" id="CP009805">
    <property type="protein sequence ID" value="ATZ46519.1"/>
    <property type="molecule type" value="Genomic_DNA"/>
</dbReference>
<protein>
    <submittedName>
        <fullName evidence="2">Uncharacterized protein</fullName>
    </submittedName>
</protein>
<dbReference type="RefSeq" id="XP_024546721.1">
    <property type="nucleotide sequence ID" value="XM_024690951.1"/>
</dbReference>
<dbReference type="GeneID" id="5429868"/>
<dbReference type="KEGG" id="bfu:BCIN_01g11000"/>
<name>A0A384J7K3_BOTFB</name>
<reference evidence="2 3" key="3">
    <citation type="journal article" date="2017" name="Mol. Plant Pathol.">
        <title>A gapless genome sequence of the fungus Botrytis cinerea.</title>
        <authorList>
            <person name="Van Kan J.A."/>
            <person name="Stassen J.H."/>
            <person name="Mosbach A."/>
            <person name="Van Der Lee T.A."/>
            <person name="Faino L."/>
            <person name="Farmer A.D."/>
            <person name="Papasotiriou D.G."/>
            <person name="Zhou S."/>
            <person name="Seidl M.F."/>
            <person name="Cottam E."/>
            <person name="Edel D."/>
            <person name="Hahn M."/>
            <person name="Schwartz D.C."/>
            <person name="Dietrich R.A."/>
            <person name="Widdison S."/>
            <person name="Scalliet G."/>
        </authorList>
    </citation>
    <scope>NUCLEOTIDE SEQUENCE [LARGE SCALE GENOMIC DNA]</scope>
    <source>
        <strain evidence="2 3">B05.10</strain>
    </source>
</reference>
<reference evidence="2 3" key="2">
    <citation type="journal article" date="2012" name="Eukaryot. Cell">
        <title>Genome update of Botrytis cinerea strains B05.10 and T4.</title>
        <authorList>
            <person name="Staats M."/>
            <person name="van Kan J.A."/>
        </authorList>
    </citation>
    <scope>NUCLEOTIDE SEQUENCE [LARGE SCALE GENOMIC DNA]</scope>
    <source>
        <strain evidence="2 3">B05.10</strain>
    </source>
</reference>
<reference evidence="2 3" key="1">
    <citation type="journal article" date="2011" name="PLoS Genet.">
        <title>Genomic analysis of the necrotrophic fungal pathogens Sclerotinia sclerotiorum and Botrytis cinerea.</title>
        <authorList>
            <person name="Amselem J."/>
            <person name="Cuomo C.A."/>
            <person name="van Kan J.A."/>
            <person name="Viaud M."/>
            <person name="Benito E.P."/>
            <person name="Couloux A."/>
            <person name="Coutinho P.M."/>
            <person name="de Vries R.P."/>
            <person name="Dyer P.S."/>
            <person name="Fillinger S."/>
            <person name="Fournier E."/>
            <person name="Gout L."/>
            <person name="Hahn M."/>
            <person name="Kohn L."/>
            <person name="Lapalu N."/>
            <person name="Plummer K.M."/>
            <person name="Pradier J.M."/>
            <person name="Quevillon E."/>
            <person name="Sharon A."/>
            <person name="Simon A."/>
            <person name="ten Have A."/>
            <person name="Tudzynski B."/>
            <person name="Tudzynski P."/>
            <person name="Wincker P."/>
            <person name="Andrew M."/>
            <person name="Anthouard V."/>
            <person name="Beever R.E."/>
            <person name="Beffa R."/>
            <person name="Benoit I."/>
            <person name="Bouzid O."/>
            <person name="Brault B."/>
            <person name="Chen Z."/>
            <person name="Choquer M."/>
            <person name="Collemare J."/>
            <person name="Cotton P."/>
            <person name="Danchin E.G."/>
            <person name="Da Silva C."/>
            <person name="Gautier A."/>
            <person name="Giraud C."/>
            <person name="Giraud T."/>
            <person name="Gonzalez C."/>
            <person name="Grossetete S."/>
            <person name="Guldener U."/>
            <person name="Henrissat B."/>
            <person name="Howlett B.J."/>
            <person name="Kodira C."/>
            <person name="Kretschmer M."/>
            <person name="Lappartient A."/>
            <person name="Leroch M."/>
            <person name="Levis C."/>
            <person name="Mauceli E."/>
            <person name="Neuveglise C."/>
            <person name="Oeser B."/>
            <person name="Pearson M."/>
            <person name="Poulain J."/>
            <person name="Poussereau N."/>
            <person name="Quesneville H."/>
            <person name="Rascle C."/>
            <person name="Schumacher J."/>
            <person name="Segurens B."/>
            <person name="Sexton A."/>
            <person name="Silva E."/>
            <person name="Sirven C."/>
            <person name="Soanes D.M."/>
            <person name="Talbot N.J."/>
            <person name="Templeton M."/>
            <person name="Yandava C."/>
            <person name="Yarden O."/>
            <person name="Zeng Q."/>
            <person name="Rollins J.A."/>
            <person name="Lebrun M.H."/>
            <person name="Dickman M."/>
        </authorList>
    </citation>
    <scope>NUCLEOTIDE SEQUENCE [LARGE SCALE GENOMIC DNA]</scope>
    <source>
        <strain evidence="2 3">B05.10</strain>
    </source>
</reference>